<proteinExistence type="predicted"/>
<evidence type="ECO:0000313" key="2">
    <source>
        <dbReference type="EMBL" id="KAJ3118225.1"/>
    </source>
</evidence>
<feature type="region of interest" description="Disordered" evidence="1">
    <location>
        <begin position="18"/>
        <end position="68"/>
    </location>
</feature>
<organism evidence="2 3">
    <name type="scientific">Physocladia obscura</name>
    <dbReference type="NCBI Taxonomy" id="109957"/>
    <lineage>
        <taxon>Eukaryota</taxon>
        <taxon>Fungi</taxon>
        <taxon>Fungi incertae sedis</taxon>
        <taxon>Chytridiomycota</taxon>
        <taxon>Chytridiomycota incertae sedis</taxon>
        <taxon>Chytridiomycetes</taxon>
        <taxon>Chytridiales</taxon>
        <taxon>Chytriomycetaceae</taxon>
        <taxon>Physocladia</taxon>
    </lineage>
</organism>
<comment type="caution">
    <text evidence="2">The sequence shown here is derived from an EMBL/GenBank/DDBJ whole genome shotgun (WGS) entry which is preliminary data.</text>
</comment>
<protein>
    <submittedName>
        <fullName evidence="2">Uncharacterized protein</fullName>
    </submittedName>
</protein>
<feature type="compositionally biased region" description="Acidic residues" evidence="1">
    <location>
        <begin position="54"/>
        <end position="68"/>
    </location>
</feature>
<dbReference type="AlphaFoldDB" id="A0AAD5SYB6"/>
<name>A0AAD5SYB6_9FUNG</name>
<gene>
    <name evidence="2" type="ORF">HK100_000655</name>
</gene>
<feature type="compositionally biased region" description="Acidic residues" evidence="1">
    <location>
        <begin position="24"/>
        <end position="39"/>
    </location>
</feature>
<reference evidence="2" key="1">
    <citation type="submission" date="2020-05" db="EMBL/GenBank/DDBJ databases">
        <title>Phylogenomic resolution of chytrid fungi.</title>
        <authorList>
            <person name="Stajich J.E."/>
            <person name="Amses K."/>
            <person name="Simmons R."/>
            <person name="Seto K."/>
            <person name="Myers J."/>
            <person name="Bonds A."/>
            <person name="Quandt C.A."/>
            <person name="Barry K."/>
            <person name="Liu P."/>
            <person name="Grigoriev I."/>
            <person name="Longcore J.E."/>
            <person name="James T.Y."/>
        </authorList>
    </citation>
    <scope>NUCLEOTIDE SEQUENCE</scope>
    <source>
        <strain evidence="2">JEL0513</strain>
    </source>
</reference>
<evidence type="ECO:0000256" key="1">
    <source>
        <dbReference type="SAM" id="MobiDB-lite"/>
    </source>
</evidence>
<evidence type="ECO:0000313" key="3">
    <source>
        <dbReference type="Proteomes" id="UP001211907"/>
    </source>
</evidence>
<accession>A0AAD5SYB6</accession>
<sequence length="91" mass="10456">MFHSDVKFLESLQANARAAKEVNEDYTDGDDDDDDDDAVYEGRSVEKKNREEEKMEETDADNLPEEDDGDDVYGHFWVGYFLAVLQRDASI</sequence>
<keyword evidence="3" id="KW-1185">Reference proteome</keyword>
<feature type="compositionally biased region" description="Basic and acidic residues" evidence="1">
    <location>
        <begin position="43"/>
        <end position="53"/>
    </location>
</feature>
<dbReference type="EMBL" id="JADGJH010001130">
    <property type="protein sequence ID" value="KAJ3118225.1"/>
    <property type="molecule type" value="Genomic_DNA"/>
</dbReference>
<dbReference type="Proteomes" id="UP001211907">
    <property type="component" value="Unassembled WGS sequence"/>
</dbReference>